<protein>
    <submittedName>
        <fullName evidence="1">Uncharacterized protein</fullName>
    </submittedName>
</protein>
<dbReference type="Proteomes" id="UP000015442">
    <property type="component" value="Unassembled WGS sequence"/>
</dbReference>
<organism evidence="1 2">
    <name type="scientific">Leptospira noguchii serovar Panama str. CZ214</name>
    <dbReference type="NCBI Taxonomy" id="1001595"/>
    <lineage>
        <taxon>Bacteria</taxon>
        <taxon>Pseudomonadati</taxon>
        <taxon>Spirochaetota</taxon>
        <taxon>Spirochaetia</taxon>
        <taxon>Leptospirales</taxon>
        <taxon>Leptospiraceae</taxon>
        <taxon>Leptospira</taxon>
    </lineage>
</organism>
<evidence type="ECO:0000313" key="2">
    <source>
        <dbReference type="Proteomes" id="UP000015442"/>
    </source>
</evidence>
<reference evidence="1 2" key="1">
    <citation type="submission" date="2013-05" db="EMBL/GenBank/DDBJ databases">
        <authorList>
            <person name="Harkins D.M."/>
            <person name="Durkin A.S."/>
            <person name="Brinkac L.M."/>
            <person name="Haft D.H."/>
            <person name="Selengut J.D."/>
            <person name="Sanka R."/>
            <person name="DePew J."/>
            <person name="Purushe J."/>
            <person name="Hartskeerl R.A."/>
            <person name="Ahmed A."/>
            <person name="van der Linden H."/>
            <person name="Goris M.G.A."/>
            <person name="Vinetz J.M."/>
            <person name="Sutton G.G."/>
            <person name="Nierman W.C."/>
            <person name="Fouts D.E."/>
        </authorList>
    </citation>
    <scope>NUCLEOTIDE SEQUENCE [LARGE SCALE GENOMIC DNA]</scope>
    <source>
        <strain evidence="1 2">CZ214</strain>
    </source>
</reference>
<dbReference type="EMBL" id="AKWY02000015">
    <property type="protein sequence ID" value="EQA72591.1"/>
    <property type="molecule type" value="Genomic_DNA"/>
</dbReference>
<gene>
    <name evidence="1" type="ORF">LEP1GSC059_1350</name>
</gene>
<accession>T0GZ41</accession>
<dbReference type="AlphaFoldDB" id="T0GZ41"/>
<name>T0GZ41_9LEPT</name>
<evidence type="ECO:0000313" key="1">
    <source>
        <dbReference type="EMBL" id="EQA72591.1"/>
    </source>
</evidence>
<sequence>MQKGWMRGNSADRSLWIAFYIKTKEDCYIMFPAFNLFTRAENPVWQPDSPKLS</sequence>
<comment type="caution">
    <text evidence="1">The sequence shown here is derived from an EMBL/GenBank/DDBJ whole genome shotgun (WGS) entry which is preliminary data.</text>
</comment>
<proteinExistence type="predicted"/>